<name>Q69UX1_ORYSJ</name>
<protein>
    <submittedName>
        <fullName evidence="1">Uncharacterized protein</fullName>
    </submittedName>
</protein>
<organism evidence="1 2">
    <name type="scientific">Oryza sativa subsp. japonica</name>
    <name type="common">Rice</name>
    <dbReference type="NCBI Taxonomy" id="39947"/>
    <lineage>
        <taxon>Eukaryota</taxon>
        <taxon>Viridiplantae</taxon>
        <taxon>Streptophyta</taxon>
        <taxon>Embryophyta</taxon>
        <taxon>Tracheophyta</taxon>
        <taxon>Spermatophyta</taxon>
        <taxon>Magnoliopsida</taxon>
        <taxon>Liliopsida</taxon>
        <taxon>Poales</taxon>
        <taxon>Poaceae</taxon>
        <taxon>BOP clade</taxon>
        <taxon>Oryzoideae</taxon>
        <taxon>Oryzeae</taxon>
        <taxon>Oryzinae</taxon>
        <taxon>Oryza</taxon>
        <taxon>Oryza sativa</taxon>
    </lineage>
</organism>
<reference evidence="2" key="1">
    <citation type="journal article" date="2005" name="Nature">
        <title>The map-based sequence of the rice genome.</title>
        <authorList>
            <consortium name="International rice genome sequencing project (IRGSP)"/>
            <person name="Matsumoto T."/>
            <person name="Wu J."/>
            <person name="Kanamori H."/>
            <person name="Katayose Y."/>
            <person name="Fujisawa M."/>
            <person name="Namiki N."/>
            <person name="Mizuno H."/>
            <person name="Yamamoto K."/>
            <person name="Antonio B.A."/>
            <person name="Baba T."/>
            <person name="Sakata K."/>
            <person name="Nagamura Y."/>
            <person name="Aoki H."/>
            <person name="Arikawa K."/>
            <person name="Arita K."/>
            <person name="Bito T."/>
            <person name="Chiden Y."/>
            <person name="Fujitsuka N."/>
            <person name="Fukunaka R."/>
            <person name="Hamada M."/>
            <person name="Harada C."/>
            <person name="Hayashi A."/>
            <person name="Hijishita S."/>
            <person name="Honda M."/>
            <person name="Hosokawa S."/>
            <person name="Ichikawa Y."/>
            <person name="Idonuma A."/>
            <person name="Iijima M."/>
            <person name="Ikeda M."/>
            <person name="Ikeno M."/>
            <person name="Ito K."/>
            <person name="Ito S."/>
            <person name="Ito T."/>
            <person name="Ito Y."/>
            <person name="Ito Y."/>
            <person name="Iwabuchi A."/>
            <person name="Kamiya K."/>
            <person name="Karasawa W."/>
            <person name="Kurita K."/>
            <person name="Katagiri S."/>
            <person name="Kikuta A."/>
            <person name="Kobayashi H."/>
            <person name="Kobayashi N."/>
            <person name="Machita K."/>
            <person name="Maehara T."/>
            <person name="Masukawa M."/>
            <person name="Mizubayashi T."/>
            <person name="Mukai Y."/>
            <person name="Nagasaki H."/>
            <person name="Nagata Y."/>
            <person name="Naito S."/>
            <person name="Nakashima M."/>
            <person name="Nakama Y."/>
            <person name="Nakamichi Y."/>
            <person name="Nakamura M."/>
            <person name="Meguro A."/>
            <person name="Negishi M."/>
            <person name="Ohta I."/>
            <person name="Ohta T."/>
            <person name="Okamoto M."/>
            <person name="Ono N."/>
            <person name="Saji S."/>
            <person name="Sakaguchi M."/>
            <person name="Sakai K."/>
            <person name="Shibata M."/>
            <person name="Shimokawa T."/>
            <person name="Song J."/>
            <person name="Takazaki Y."/>
            <person name="Terasawa K."/>
            <person name="Tsugane M."/>
            <person name="Tsuji K."/>
            <person name="Ueda S."/>
            <person name="Waki K."/>
            <person name="Yamagata H."/>
            <person name="Yamamoto M."/>
            <person name="Yamamoto S."/>
            <person name="Yamane H."/>
            <person name="Yoshiki S."/>
            <person name="Yoshihara R."/>
            <person name="Yukawa K."/>
            <person name="Zhong H."/>
            <person name="Yano M."/>
            <person name="Yuan Q."/>
            <person name="Ouyang S."/>
            <person name="Liu J."/>
            <person name="Jones K.M."/>
            <person name="Gansberger K."/>
            <person name="Moffat K."/>
            <person name="Hill J."/>
            <person name="Bera J."/>
            <person name="Fadrosh D."/>
            <person name="Jin S."/>
            <person name="Johri S."/>
            <person name="Kim M."/>
            <person name="Overton L."/>
            <person name="Reardon M."/>
            <person name="Tsitrin T."/>
            <person name="Vuong H."/>
            <person name="Weaver B."/>
            <person name="Ciecko A."/>
            <person name="Tallon L."/>
            <person name="Jackson J."/>
            <person name="Pai G."/>
            <person name="Aken S.V."/>
            <person name="Utterback T."/>
            <person name="Reidmuller S."/>
            <person name="Feldblyum T."/>
            <person name="Hsiao J."/>
            <person name="Zismann V."/>
            <person name="Iobst S."/>
            <person name="de Vazeille A.R."/>
            <person name="Buell C.R."/>
            <person name="Ying K."/>
            <person name="Li Y."/>
            <person name="Lu T."/>
            <person name="Huang Y."/>
            <person name="Zhao Q."/>
            <person name="Feng Q."/>
            <person name="Zhang L."/>
            <person name="Zhu J."/>
            <person name="Weng Q."/>
            <person name="Mu J."/>
            <person name="Lu Y."/>
            <person name="Fan D."/>
            <person name="Liu Y."/>
            <person name="Guan J."/>
            <person name="Zhang Y."/>
            <person name="Yu S."/>
            <person name="Liu X."/>
            <person name="Zhang Y."/>
            <person name="Hong G."/>
            <person name="Han B."/>
            <person name="Choisne N."/>
            <person name="Demange N."/>
            <person name="Orjeda G."/>
            <person name="Samain S."/>
            <person name="Cattolico L."/>
            <person name="Pelletier E."/>
            <person name="Couloux A."/>
            <person name="Segurens B."/>
            <person name="Wincker P."/>
            <person name="D'Hont A."/>
            <person name="Scarpelli C."/>
            <person name="Weissenbach J."/>
            <person name="Salanoubat M."/>
            <person name="Quetier F."/>
            <person name="Yu Y."/>
            <person name="Kim H.R."/>
            <person name="Rambo T."/>
            <person name="Currie J."/>
            <person name="Collura K."/>
            <person name="Luo M."/>
            <person name="Yang T."/>
            <person name="Ammiraju J.S.S."/>
            <person name="Engler F."/>
            <person name="Soderlund C."/>
            <person name="Wing R.A."/>
            <person name="Palmer L.E."/>
            <person name="de la Bastide M."/>
            <person name="Spiegel L."/>
            <person name="Nascimento L."/>
            <person name="Zutavern T."/>
            <person name="O'Shaughnessy A."/>
            <person name="Dike S."/>
            <person name="Dedhia N."/>
            <person name="Preston R."/>
            <person name="Balija V."/>
            <person name="McCombie W.R."/>
            <person name="Chow T."/>
            <person name="Chen H."/>
            <person name="Chung M."/>
            <person name="Chen C."/>
            <person name="Shaw J."/>
            <person name="Wu H."/>
            <person name="Hsiao K."/>
            <person name="Chao Y."/>
            <person name="Chu M."/>
            <person name="Cheng C."/>
            <person name="Hour A."/>
            <person name="Lee P."/>
            <person name="Lin S."/>
            <person name="Lin Y."/>
            <person name="Liou J."/>
            <person name="Liu S."/>
            <person name="Hsing Y."/>
            <person name="Raghuvanshi S."/>
            <person name="Mohanty A."/>
            <person name="Bharti A.K."/>
            <person name="Gaur A."/>
            <person name="Gupta V."/>
            <person name="Kumar D."/>
            <person name="Ravi V."/>
            <person name="Vij S."/>
            <person name="Kapur A."/>
            <person name="Khurana P."/>
            <person name="Khurana P."/>
            <person name="Khurana J.P."/>
            <person name="Tyagi A.K."/>
            <person name="Gaikwad K."/>
            <person name="Singh A."/>
            <person name="Dalal V."/>
            <person name="Srivastava S."/>
            <person name="Dixit A."/>
            <person name="Pal A.K."/>
            <person name="Ghazi I.A."/>
            <person name="Yadav M."/>
            <person name="Pandit A."/>
            <person name="Bhargava A."/>
            <person name="Sureshbabu K."/>
            <person name="Batra K."/>
            <person name="Sharma T.R."/>
            <person name="Mohapatra T."/>
            <person name="Singh N.K."/>
            <person name="Messing J."/>
            <person name="Nelson A.B."/>
            <person name="Fuks G."/>
            <person name="Kavchok S."/>
            <person name="Keizer G."/>
            <person name="Linton E."/>
            <person name="Llaca V."/>
            <person name="Song R."/>
            <person name="Tanyolac B."/>
            <person name="Young S."/>
            <person name="Ho-Il K."/>
            <person name="Hahn J.H."/>
            <person name="Sangsakoo G."/>
            <person name="Vanavichit A."/>
            <person name="de Mattos Luiz.A.T."/>
            <person name="Zimmer P.D."/>
            <person name="Malone G."/>
            <person name="Dellagostin O."/>
            <person name="de Oliveira A.C."/>
            <person name="Bevan M."/>
            <person name="Bancroft I."/>
            <person name="Minx P."/>
            <person name="Cordum H."/>
            <person name="Wilson R."/>
            <person name="Cheng Z."/>
            <person name="Jin W."/>
            <person name="Jiang J."/>
            <person name="Leong S.A."/>
            <person name="Iwama H."/>
            <person name="Gojobori T."/>
            <person name="Itoh T."/>
            <person name="Niimura Y."/>
            <person name="Fujii Y."/>
            <person name="Habara T."/>
            <person name="Sakai H."/>
            <person name="Sato Y."/>
            <person name="Wilson G."/>
            <person name="Kumar K."/>
            <person name="McCouch S."/>
            <person name="Juretic N."/>
            <person name="Hoen D."/>
            <person name="Wright S."/>
            <person name="Bruskiewich R."/>
            <person name="Bureau T."/>
            <person name="Miyao A."/>
            <person name="Hirochika H."/>
            <person name="Nishikawa T."/>
            <person name="Kadowaki K."/>
            <person name="Sugiura M."/>
            <person name="Burr B."/>
            <person name="Sasaki T."/>
        </authorList>
    </citation>
    <scope>NUCLEOTIDE SEQUENCE [LARGE SCALE GENOMIC DNA]</scope>
    <source>
        <strain evidence="2">cv. Nipponbare</strain>
    </source>
</reference>
<reference evidence="2" key="2">
    <citation type="journal article" date="2008" name="Nucleic Acids Res.">
        <title>The rice annotation project database (RAP-DB): 2008 update.</title>
        <authorList>
            <consortium name="The rice annotation project (RAP)"/>
        </authorList>
    </citation>
    <scope>GENOME REANNOTATION</scope>
    <source>
        <strain evidence="2">cv. Nipponbare</strain>
    </source>
</reference>
<dbReference type="Proteomes" id="UP000000763">
    <property type="component" value="Chromosome 6"/>
</dbReference>
<gene>
    <name evidence="1" type="primary">OJ1230_H04.28</name>
</gene>
<proteinExistence type="predicted"/>
<dbReference type="EMBL" id="AP004325">
    <property type="protein sequence ID" value="BAD33080.1"/>
    <property type="molecule type" value="Genomic_DNA"/>
</dbReference>
<evidence type="ECO:0000313" key="2">
    <source>
        <dbReference type="Proteomes" id="UP000000763"/>
    </source>
</evidence>
<accession>Q69UX1</accession>
<evidence type="ECO:0000313" key="1">
    <source>
        <dbReference type="EMBL" id="BAD33080.1"/>
    </source>
</evidence>
<dbReference type="AlphaFoldDB" id="Q69UX1"/>
<sequence>MTVWQQPSLPIFLSLSASAAGKWARGRRRWIQEDDGSDGTLLRAYCILYTHGSLLGLNGSAHISGEIP</sequence>